<dbReference type="Proteomes" id="UP000886520">
    <property type="component" value="Chromosome 14"/>
</dbReference>
<name>A0A9D4ZCL2_ADICA</name>
<accession>A0A9D4ZCL2</accession>
<evidence type="ECO:0000313" key="1">
    <source>
        <dbReference type="EMBL" id="KAI5070553.1"/>
    </source>
</evidence>
<comment type="caution">
    <text evidence="1">The sequence shown here is derived from an EMBL/GenBank/DDBJ whole genome shotgun (WGS) entry which is preliminary data.</text>
</comment>
<reference evidence="1" key="1">
    <citation type="submission" date="2021-01" db="EMBL/GenBank/DDBJ databases">
        <title>Adiantum capillus-veneris genome.</title>
        <authorList>
            <person name="Fang Y."/>
            <person name="Liao Q."/>
        </authorList>
    </citation>
    <scope>NUCLEOTIDE SEQUENCE</scope>
    <source>
        <strain evidence="1">H3</strain>
        <tissue evidence="1">Leaf</tissue>
    </source>
</reference>
<sequence>MVLLVGKFLRRCTHLCPCPYAVKGVVTVESHVGNSFFVEEEETTTGNHLLKHAAMVVEIRRIVLLQRQRRW</sequence>
<evidence type="ECO:0000313" key="2">
    <source>
        <dbReference type="Proteomes" id="UP000886520"/>
    </source>
</evidence>
<protein>
    <submittedName>
        <fullName evidence="1">Uncharacterized protein</fullName>
    </submittedName>
</protein>
<organism evidence="1 2">
    <name type="scientific">Adiantum capillus-veneris</name>
    <name type="common">Maidenhair fern</name>
    <dbReference type="NCBI Taxonomy" id="13818"/>
    <lineage>
        <taxon>Eukaryota</taxon>
        <taxon>Viridiplantae</taxon>
        <taxon>Streptophyta</taxon>
        <taxon>Embryophyta</taxon>
        <taxon>Tracheophyta</taxon>
        <taxon>Polypodiopsida</taxon>
        <taxon>Polypodiidae</taxon>
        <taxon>Polypodiales</taxon>
        <taxon>Pteridineae</taxon>
        <taxon>Pteridaceae</taxon>
        <taxon>Vittarioideae</taxon>
        <taxon>Adiantum</taxon>
    </lineage>
</organism>
<gene>
    <name evidence="1" type="ORF">GOP47_0014896</name>
</gene>
<dbReference type="EMBL" id="JABFUD020000014">
    <property type="protein sequence ID" value="KAI5070553.1"/>
    <property type="molecule type" value="Genomic_DNA"/>
</dbReference>
<keyword evidence="2" id="KW-1185">Reference proteome</keyword>
<dbReference type="AlphaFoldDB" id="A0A9D4ZCL2"/>
<proteinExistence type="predicted"/>